<evidence type="ECO:0000256" key="7">
    <source>
        <dbReference type="ARBA" id="ARBA00023136"/>
    </source>
</evidence>
<protein>
    <submittedName>
        <fullName evidence="12">(Mediterranean fruit fly) hypothetical protein</fullName>
    </submittedName>
</protein>
<evidence type="ECO:0000256" key="1">
    <source>
        <dbReference type="ARBA" id="ARBA00004651"/>
    </source>
</evidence>
<proteinExistence type="inferred from homology"/>
<comment type="caution">
    <text evidence="12">The sequence shown here is derived from an EMBL/GenBank/DDBJ whole genome shotgun (WGS) entry which is preliminary data.</text>
</comment>
<evidence type="ECO:0000256" key="2">
    <source>
        <dbReference type="ARBA" id="ARBA00010663"/>
    </source>
</evidence>
<gene>
    <name evidence="12" type="ORF">CCAP1982_LOCUS278</name>
</gene>
<sequence length="198" mass="21241">MREKGVSAIDDDSRAQTALGSAQMSVLSPSWDTAASAPAIPPSSYDSASAEQLWSANILNSESSAAEELYEASGFAVLGTTDNNNNSLTVNTTEFVMASANGVLLRTFSTLPDVTTTALDLHEEVDLAEVHVDNYWGYVILLLVFATAAGNILVCLAIYLERRLQNVTNYFLMSLAITDLMVAVLVMPLGIWTLVKGE</sequence>
<dbReference type="EMBL" id="CAJHJT010000001">
    <property type="protein sequence ID" value="CAD6991349.1"/>
    <property type="molecule type" value="Genomic_DNA"/>
</dbReference>
<dbReference type="GO" id="GO:0005886">
    <property type="term" value="C:plasma membrane"/>
    <property type="evidence" value="ECO:0007669"/>
    <property type="project" value="UniProtKB-SubCell"/>
</dbReference>
<dbReference type="AlphaFoldDB" id="A0A811TX81"/>
<dbReference type="OrthoDB" id="10034726at2759"/>
<dbReference type="InterPro" id="IPR017452">
    <property type="entry name" value="GPCR_Rhodpsn_7TM"/>
</dbReference>
<feature type="transmembrane region" description="Helical" evidence="10">
    <location>
        <begin position="171"/>
        <end position="195"/>
    </location>
</feature>
<evidence type="ECO:0000259" key="11">
    <source>
        <dbReference type="PROSITE" id="PS50262"/>
    </source>
</evidence>
<accession>A0A811TX81</accession>
<evidence type="ECO:0000256" key="3">
    <source>
        <dbReference type="ARBA" id="ARBA00022475"/>
    </source>
</evidence>
<dbReference type="PANTHER" id="PTHR24247:SF222">
    <property type="entry name" value="5-HYDROXYTRYPTAMINE (SEROTONIN) RECEPTOR 2B, ISOFORM E"/>
    <property type="match status" value="1"/>
</dbReference>
<dbReference type="PANTHER" id="PTHR24247">
    <property type="entry name" value="5-HYDROXYTRYPTAMINE RECEPTOR"/>
    <property type="match status" value="1"/>
</dbReference>
<dbReference type="SUPFAM" id="SSF81321">
    <property type="entry name" value="Family A G protein-coupled receptor-like"/>
    <property type="match status" value="1"/>
</dbReference>
<dbReference type="GO" id="GO:0030594">
    <property type="term" value="F:neurotransmitter receptor activity"/>
    <property type="evidence" value="ECO:0007669"/>
    <property type="project" value="TreeGrafter"/>
</dbReference>
<dbReference type="InterPro" id="IPR000276">
    <property type="entry name" value="GPCR_Rhodpsn"/>
</dbReference>
<dbReference type="GO" id="GO:0007187">
    <property type="term" value="P:G protein-coupled receptor signaling pathway, coupled to cyclic nucleotide second messenger"/>
    <property type="evidence" value="ECO:0007669"/>
    <property type="project" value="TreeGrafter"/>
</dbReference>
<keyword evidence="5 10" id="KW-1133">Transmembrane helix</keyword>
<keyword evidence="9" id="KW-0807">Transducer</keyword>
<evidence type="ECO:0000256" key="8">
    <source>
        <dbReference type="ARBA" id="ARBA00023170"/>
    </source>
</evidence>
<dbReference type="GO" id="GO:0007210">
    <property type="term" value="P:serotonin receptor signaling pathway"/>
    <property type="evidence" value="ECO:0007669"/>
    <property type="project" value="TreeGrafter"/>
</dbReference>
<keyword evidence="4 10" id="KW-0812">Transmembrane</keyword>
<evidence type="ECO:0000256" key="4">
    <source>
        <dbReference type="ARBA" id="ARBA00022692"/>
    </source>
</evidence>
<dbReference type="GO" id="GO:0030425">
    <property type="term" value="C:dendrite"/>
    <property type="evidence" value="ECO:0007669"/>
    <property type="project" value="TreeGrafter"/>
</dbReference>
<keyword evidence="3" id="KW-1003">Cell membrane</keyword>
<dbReference type="GO" id="GO:0045202">
    <property type="term" value="C:synapse"/>
    <property type="evidence" value="ECO:0007669"/>
    <property type="project" value="GOC"/>
</dbReference>
<dbReference type="GO" id="GO:0007268">
    <property type="term" value="P:chemical synaptic transmission"/>
    <property type="evidence" value="ECO:0007669"/>
    <property type="project" value="TreeGrafter"/>
</dbReference>
<evidence type="ECO:0000256" key="5">
    <source>
        <dbReference type="ARBA" id="ARBA00022989"/>
    </source>
</evidence>
<evidence type="ECO:0000313" key="13">
    <source>
        <dbReference type="Proteomes" id="UP000606786"/>
    </source>
</evidence>
<keyword evidence="8" id="KW-0675">Receptor</keyword>
<comment type="similarity">
    <text evidence="2">Belongs to the G-protein coupled receptor 1 family.</text>
</comment>
<evidence type="ECO:0000256" key="6">
    <source>
        <dbReference type="ARBA" id="ARBA00023040"/>
    </source>
</evidence>
<reference evidence="12" key="1">
    <citation type="submission" date="2020-11" db="EMBL/GenBank/DDBJ databases">
        <authorList>
            <person name="Whitehead M."/>
        </authorList>
    </citation>
    <scope>NUCLEOTIDE SEQUENCE</scope>
    <source>
        <strain evidence="12">EGII</strain>
    </source>
</reference>
<feature type="domain" description="G-protein coupled receptors family 1 profile" evidence="11">
    <location>
        <begin position="150"/>
        <end position="198"/>
    </location>
</feature>
<keyword evidence="7 10" id="KW-0472">Membrane</keyword>
<name>A0A811TX81_CERCA</name>
<comment type="subcellular location">
    <subcellularLocation>
        <location evidence="1">Cell membrane</location>
        <topology evidence="1">Multi-pass membrane protein</topology>
    </subcellularLocation>
</comment>
<dbReference type="PRINTS" id="PR00237">
    <property type="entry name" value="GPCRRHODOPSN"/>
</dbReference>
<feature type="transmembrane region" description="Helical" evidence="10">
    <location>
        <begin position="135"/>
        <end position="159"/>
    </location>
</feature>
<evidence type="ECO:0000256" key="9">
    <source>
        <dbReference type="ARBA" id="ARBA00023224"/>
    </source>
</evidence>
<organism evidence="12 13">
    <name type="scientific">Ceratitis capitata</name>
    <name type="common">Mediterranean fruit fly</name>
    <name type="synonym">Tephritis capitata</name>
    <dbReference type="NCBI Taxonomy" id="7213"/>
    <lineage>
        <taxon>Eukaryota</taxon>
        <taxon>Metazoa</taxon>
        <taxon>Ecdysozoa</taxon>
        <taxon>Arthropoda</taxon>
        <taxon>Hexapoda</taxon>
        <taxon>Insecta</taxon>
        <taxon>Pterygota</taxon>
        <taxon>Neoptera</taxon>
        <taxon>Endopterygota</taxon>
        <taxon>Diptera</taxon>
        <taxon>Brachycera</taxon>
        <taxon>Muscomorpha</taxon>
        <taxon>Tephritoidea</taxon>
        <taxon>Tephritidae</taxon>
        <taxon>Ceratitis</taxon>
        <taxon>Ceratitis</taxon>
    </lineage>
</organism>
<keyword evidence="13" id="KW-1185">Reference proteome</keyword>
<dbReference type="PROSITE" id="PS50262">
    <property type="entry name" value="G_PROTEIN_RECEP_F1_2"/>
    <property type="match status" value="1"/>
</dbReference>
<dbReference type="GO" id="GO:0004993">
    <property type="term" value="F:G protein-coupled serotonin receptor activity"/>
    <property type="evidence" value="ECO:0007669"/>
    <property type="project" value="TreeGrafter"/>
</dbReference>
<dbReference type="Gene3D" id="1.20.1070.10">
    <property type="entry name" value="Rhodopsin 7-helix transmembrane proteins"/>
    <property type="match status" value="1"/>
</dbReference>
<evidence type="ECO:0000313" key="12">
    <source>
        <dbReference type="EMBL" id="CAD6991349.1"/>
    </source>
</evidence>
<keyword evidence="6" id="KW-0297">G-protein coupled receptor</keyword>
<dbReference type="Pfam" id="PF00001">
    <property type="entry name" value="7tm_1"/>
    <property type="match status" value="1"/>
</dbReference>
<evidence type="ECO:0000256" key="10">
    <source>
        <dbReference type="SAM" id="Phobius"/>
    </source>
</evidence>
<dbReference type="Proteomes" id="UP000606786">
    <property type="component" value="Unassembled WGS sequence"/>
</dbReference>